<dbReference type="InterPro" id="IPR007219">
    <property type="entry name" value="XnlR_reg_dom"/>
</dbReference>
<dbReference type="VEuPathDB" id="FungiDB:BO83DRAFT_407701"/>
<comment type="caution">
    <text evidence="7">The sequence shown here is derived from an EMBL/GenBank/DDBJ whole genome shotgun (WGS) entry which is preliminary data.</text>
</comment>
<keyword evidence="5" id="KW-0472">Membrane</keyword>
<dbReference type="GeneID" id="37055945"/>
<evidence type="ECO:0000259" key="6">
    <source>
        <dbReference type="Pfam" id="PF04082"/>
    </source>
</evidence>
<dbReference type="InterPro" id="IPR050987">
    <property type="entry name" value="AtrR-like"/>
</dbReference>
<protein>
    <recommendedName>
        <fullName evidence="6">Xylanolytic transcriptional activator regulatory domain-containing protein</fullName>
    </recommendedName>
</protein>
<dbReference type="GO" id="GO:0003677">
    <property type="term" value="F:DNA binding"/>
    <property type="evidence" value="ECO:0007669"/>
    <property type="project" value="InterPro"/>
</dbReference>
<evidence type="ECO:0000256" key="1">
    <source>
        <dbReference type="ARBA" id="ARBA00023015"/>
    </source>
</evidence>
<evidence type="ECO:0000256" key="5">
    <source>
        <dbReference type="SAM" id="Phobius"/>
    </source>
</evidence>
<dbReference type="PANTHER" id="PTHR46910">
    <property type="entry name" value="TRANSCRIPTION FACTOR PDR1"/>
    <property type="match status" value="1"/>
</dbReference>
<dbReference type="GO" id="GO:0008270">
    <property type="term" value="F:zinc ion binding"/>
    <property type="evidence" value="ECO:0007669"/>
    <property type="project" value="InterPro"/>
</dbReference>
<dbReference type="EMBL" id="MSFU01000010">
    <property type="protein sequence ID" value="PWY74804.1"/>
    <property type="molecule type" value="Genomic_DNA"/>
</dbReference>
<feature type="domain" description="Xylanolytic transcriptional activator regulatory" evidence="6">
    <location>
        <begin position="25"/>
        <end position="246"/>
    </location>
</feature>
<dbReference type="AlphaFoldDB" id="A0A317VKC4"/>
<dbReference type="PANTHER" id="PTHR46910:SF25">
    <property type="entry name" value="ABC-TRANSPORTER-REGULATING TRANSCRIPTION FACTOR"/>
    <property type="match status" value="1"/>
</dbReference>
<organism evidence="7 8">
    <name type="scientific">Aspergillus eucalypticola (strain CBS 122712 / IBT 29274)</name>
    <dbReference type="NCBI Taxonomy" id="1448314"/>
    <lineage>
        <taxon>Eukaryota</taxon>
        <taxon>Fungi</taxon>
        <taxon>Dikarya</taxon>
        <taxon>Ascomycota</taxon>
        <taxon>Pezizomycotina</taxon>
        <taxon>Eurotiomycetes</taxon>
        <taxon>Eurotiomycetidae</taxon>
        <taxon>Eurotiales</taxon>
        <taxon>Aspergillaceae</taxon>
        <taxon>Aspergillus</taxon>
        <taxon>Aspergillus subgen. Circumdati</taxon>
    </lineage>
</organism>
<keyword evidence="3" id="KW-0539">Nucleus</keyword>
<feature type="transmembrane region" description="Helical" evidence="5">
    <location>
        <begin position="91"/>
        <end position="113"/>
    </location>
</feature>
<feature type="compositionally biased region" description="Basic and acidic residues" evidence="4">
    <location>
        <begin position="409"/>
        <end position="419"/>
    </location>
</feature>
<reference evidence="7" key="1">
    <citation type="submission" date="2016-12" db="EMBL/GenBank/DDBJ databases">
        <title>The genomes of Aspergillus section Nigri reveals drivers in fungal speciation.</title>
        <authorList>
            <consortium name="DOE Joint Genome Institute"/>
            <person name="Vesth T.C."/>
            <person name="Nybo J."/>
            <person name="Theobald S."/>
            <person name="Brandl J."/>
            <person name="Frisvad J.C."/>
            <person name="Nielsen K.F."/>
            <person name="Lyhne E.K."/>
            <person name="Kogle M.E."/>
            <person name="Kuo A."/>
            <person name="Riley R."/>
            <person name="Clum A."/>
            <person name="Nolan M."/>
            <person name="Lipzen A."/>
            <person name="Salamov A."/>
            <person name="Henrissat B."/>
            <person name="Wiebenga A."/>
            <person name="De vries R.P."/>
            <person name="Grigoriev I.V."/>
            <person name="Mortensen U.H."/>
            <person name="Andersen M.R."/>
            <person name="Baker S.E."/>
        </authorList>
    </citation>
    <scope>NUCLEOTIDE SEQUENCE</scope>
    <source>
        <strain evidence="7">CBS 122712</strain>
    </source>
</reference>
<evidence type="ECO:0000256" key="2">
    <source>
        <dbReference type="ARBA" id="ARBA00023163"/>
    </source>
</evidence>
<feature type="transmembrane region" description="Helical" evidence="5">
    <location>
        <begin position="288"/>
        <end position="305"/>
    </location>
</feature>
<gene>
    <name evidence="7" type="ORF">BO83DRAFT_407701</name>
</gene>
<accession>A0A317VKC4</accession>
<dbReference type="Pfam" id="PF04082">
    <property type="entry name" value="Fungal_trans"/>
    <property type="match status" value="1"/>
</dbReference>
<name>A0A317VKC4_ASPEC</name>
<evidence type="ECO:0000256" key="3">
    <source>
        <dbReference type="ARBA" id="ARBA00023242"/>
    </source>
</evidence>
<dbReference type="GO" id="GO:0003700">
    <property type="term" value="F:DNA-binding transcription factor activity"/>
    <property type="evidence" value="ECO:0007669"/>
    <property type="project" value="InterPro"/>
</dbReference>
<keyword evidence="2" id="KW-0804">Transcription</keyword>
<dbReference type="RefSeq" id="XP_025388899.1">
    <property type="nucleotide sequence ID" value="XM_025533983.1"/>
</dbReference>
<keyword evidence="5" id="KW-0812">Transmembrane</keyword>
<proteinExistence type="predicted"/>
<keyword evidence="8" id="KW-1185">Reference proteome</keyword>
<feature type="transmembrane region" description="Helical" evidence="5">
    <location>
        <begin position="317"/>
        <end position="342"/>
    </location>
</feature>
<evidence type="ECO:0000256" key="4">
    <source>
        <dbReference type="SAM" id="MobiDB-lite"/>
    </source>
</evidence>
<evidence type="ECO:0000313" key="7">
    <source>
        <dbReference type="EMBL" id="PWY74804.1"/>
    </source>
</evidence>
<keyword evidence="5" id="KW-1133">Transmembrane helix</keyword>
<keyword evidence="1" id="KW-0805">Transcription regulation</keyword>
<dbReference type="GO" id="GO:0006351">
    <property type="term" value="P:DNA-templated transcription"/>
    <property type="evidence" value="ECO:0007669"/>
    <property type="project" value="InterPro"/>
</dbReference>
<dbReference type="Proteomes" id="UP000246171">
    <property type="component" value="Unassembled WGS sequence"/>
</dbReference>
<feature type="region of interest" description="Disordered" evidence="4">
    <location>
        <begin position="397"/>
        <end position="421"/>
    </location>
</feature>
<sequence>MAYSLALKFPPKRLPYTDAIQRQSTYFHQLHPNYSFLDRQKFEDKVFGPNLSETLASSCAFTALYHTNLALGCQYHEGGAFDPGNGRAWKLFQVSLGLALMSLQALVAMLIFAMTTCCLQIDEVLIMEAARMAQSLGYHRALSNGDQRYKDTCHRTFWVIYYMEKGMCFQNHKARYMIPDHDIGCPVPDVPESVFERHNWLLSAISFGRILSLAYTSLFSVSAAIQPPESYYAAIQNIEARLERWRSALPAHYHPGRLSQSHKPHVVPCSSSSFPKSSFKTVVLQSKFSYYGLIITLARLKIYIARAVVEESENIDIAAYTPIFILAILPLGALFILIDFVIHNPMHPETLNNLSLLDVAAGHFSLLEYKSGDFVPASLLTEFAHIARQYIRHYGRNQPQHQQQEEAEMQEREDVEKGAEPCGMGSSNVEFTLAFEVSLEYRGFYFSFFSNLS</sequence>
<dbReference type="CDD" id="cd12148">
    <property type="entry name" value="fungal_TF_MHR"/>
    <property type="match status" value="1"/>
</dbReference>
<dbReference type="OrthoDB" id="39175at2759"/>
<evidence type="ECO:0000313" key="8">
    <source>
        <dbReference type="Proteomes" id="UP000246171"/>
    </source>
</evidence>